<dbReference type="EMBL" id="JBHSWG010000004">
    <property type="protein sequence ID" value="MFC6762327.1"/>
    <property type="molecule type" value="Genomic_DNA"/>
</dbReference>
<comment type="caution">
    <text evidence="3">The sequence shown here is derived from an EMBL/GenBank/DDBJ whole genome shotgun (WGS) entry which is preliminary data.</text>
</comment>
<feature type="signal peptide" evidence="1">
    <location>
        <begin position="1"/>
        <end position="18"/>
    </location>
</feature>
<dbReference type="InterPro" id="IPR001309">
    <property type="entry name" value="Pept_C14_p20"/>
</dbReference>
<evidence type="ECO:0000259" key="2">
    <source>
        <dbReference type="PROSITE" id="PS50208"/>
    </source>
</evidence>
<dbReference type="PANTHER" id="PTHR22576:SF37">
    <property type="entry name" value="MUCOSA-ASSOCIATED LYMPHOID TISSUE LYMPHOMA TRANSLOCATION PROTEIN 1"/>
    <property type="match status" value="1"/>
</dbReference>
<name>A0ABW2BAU6_9RHOB</name>
<dbReference type="PANTHER" id="PTHR22576">
    <property type="entry name" value="MUCOSA ASSOCIATED LYMPHOID TISSUE LYMPHOMA TRANSLOCATION PROTEIN 1/PARACASPASE"/>
    <property type="match status" value="1"/>
</dbReference>
<dbReference type="SUPFAM" id="SSF52129">
    <property type="entry name" value="Caspase-like"/>
    <property type="match status" value="1"/>
</dbReference>
<dbReference type="InterPro" id="IPR029030">
    <property type="entry name" value="Caspase-like_dom_sf"/>
</dbReference>
<dbReference type="PROSITE" id="PS50208">
    <property type="entry name" value="CASPASE_P20"/>
    <property type="match status" value="1"/>
</dbReference>
<keyword evidence="4" id="KW-1185">Reference proteome</keyword>
<evidence type="ECO:0000313" key="4">
    <source>
        <dbReference type="Proteomes" id="UP001596353"/>
    </source>
</evidence>
<keyword evidence="1" id="KW-0732">Signal</keyword>
<dbReference type="Pfam" id="PF00656">
    <property type="entry name" value="Peptidase_C14"/>
    <property type="match status" value="1"/>
</dbReference>
<feature type="domain" description="Caspase family p20" evidence="2">
    <location>
        <begin position="19"/>
        <end position="148"/>
    </location>
</feature>
<proteinExistence type="predicted"/>
<dbReference type="Gene3D" id="3.40.50.1460">
    <property type="match status" value="1"/>
</dbReference>
<protein>
    <submittedName>
        <fullName evidence="3">Caspase domain-containing protein</fullName>
    </submittedName>
</protein>
<evidence type="ECO:0000313" key="3">
    <source>
        <dbReference type="EMBL" id="MFC6762327.1"/>
    </source>
</evidence>
<evidence type="ECO:0000256" key="1">
    <source>
        <dbReference type="SAM" id="SignalP"/>
    </source>
</evidence>
<dbReference type="InterPro" id="IPR052039">
    <property type="entry name" value="Caspase-related_regulators"/>
</dbReference>
<reference evidence="4" key="1">
    <citation type="journal article" date="2019" name="Int. J. Syst. Evol. Microbiol.">
        <title>The Global Catalogue of Microorganisms (GCM) 10K type strain sequencing project: providing services to taxonomists for standard genome sequencing and annotation.</title>
        <authorList>
            <consortium name="The Broad Institute Genomics Platform"/>
            <consortium name="The Broad Institute Genome Sequencing Center for Infectious Disease"/>
            <person name="Wu L."/>
            <person name="Ma J."/>
        </authorList>
    </citation>
    <scope>NUCLEOTIDE SEQUENCE [LARGE SCALE GENOMIC DNA]</scope>
    <source>
        <strain evidence="4">CCUG 66188</strain>
    </source>
</reference>
<gene>
    <name evidence="3" type="ORF">ACFQFQ_26860</name>
</gene>
<dbReference type="Proteomes" id="UP001596353">
    <property type="component" value="Unassembled WGS sequence"/>
</dbReference>
<organism evidence="3 4">
    <name type="scientific">Sulfitobacter porphyrae</name>
    <dbReference type="NCBI Taxonomy" id="1246864"/>
    <lineage>
        <taxon>Bacteria</taxon>
        <taxon>Pseudomonadati</taxon>
        <taxon>Pseudomonadota</taxon>
        <taxon>Alphaproteobacteria</taxon>
        <taxon>Rhodobacterales</taxon>
        <taxon>Roseobacteraceae</taxon>
        <taxon>Sulfitobacter</taxon>
    </lineage>
</organism>
<sequence>MRWLVICFLLVLPWPVAAADRVALVIGVSDYRSIPPLKNTANDATALSAVLDDIGFQVTTLINASGSDMRAALDTFAFEAETADLALVYFAGHGVEVQGENFLIPADAQVTSNADIQKEALSLNDLLAAVDRARKMRIVILDSCRDNPFGDFIDLSKPVQSTASDVATRGAGGLAPPAPDRGTLVAFAAKDGNVALDGNGNNSPFALALMDKMKQEGLEISLMFRQVRDDVLSRTGNRQEPHTYGSLSGIPFFLAGAGDLPAQVNADDPKLAWSALRPEDEAQFIKLAEARYPVDDEPGLHATESARSTL</sequence>
<feature type="chain" id="PRO_5045535908" evidence="1">
    <location>
        <begin position="19"/>
        <end position="310"/>
    </location>
</feature>
<dbReference type="InterPro" id="IPR011600">
    <property type="entry name" value="Pept_C14_caspase"/>
</dbReference>
<accession>A0ABW2BAU6</accession>